<feature type="compositionally biased region" description="Basic and acidic residues" evidence="1">
    <location>
        <begin position="306"/>
        <end position="318"/>
    </location>
</feature>
<feature type="transmembrane region" description="Helical" evidence="2">
    <location>
        <begin position="116"/>
        <end position="138"/>
    </location>
</feature>
<keyword evidence="2" id="KW-0472">Membrane</keyword>
<dbReference type="EMBL" id="JAGTJQ010000002">
    <property type="protein sequence ID" value="KAH7037041.1"/>
    <property type="molecule type" value="Genomic_DNA"/>
</dbReference>
<feature type="compositionally biased region" description="Polar residues" evidence="1">
    <location>
        <begin position="328"/>
        <end position="342"/>
    </location>
</feature>
<organism evidence="3 4">
    <name type="scientific">Microdochium trichocladiopsis</name>
    <dbReference type="NCBI Taxonomy" id="1682393"/>
    <lineage>
        <taxon>Eukaryota</taxon>
        <taxon>Fungi</taxon>
        <taxon>Dikarya</taxon>
        <taxon>Ascomycota</taxon>
        <taxon>Pezizomycotina</taxon>
        <taxon>Sordariomycetes</taxon>
        <taxon>Xylariomycetidae</taxon>
        <taxon>Xylariales</taxon>
        <taxon>Microdochiaceae</taxon>
        <taxon>Microdochium</taxon>
    </lineage>
</organism>
<feature type="region of interest" description="Disordered" evidence="1">
    <location>
        <begin position="247"/>
        <end position="277"/>
    </location>
</feature>
<feature type="transmembrane region" description="Helical" evidence="2">
    <location>
        <begin position="33"/>
        <end position="51"/>
    </location>
</feature>
<dbReference type="Proteomes" id="UP000756346">
    <property type="component" value="Unassembled WGS sequence"/>
</dbReference>
<evidence type="ECO:0000313" key="4">
    <source>
        <dbReference type="Proteomes" id="UP000756346"/>
    </source>
</evidence>
<gene>
    <name evidence="3" type="ORF">B0I36DRAFT_358792</name>
</gene>
<dbReference type="RefSeq" id="XP_046016162.1">
    <property type="nucleotide sequence ID" value="XM_046158017.1"/>
</dbReference>
<keyword evidence="2" id="KW-1133">Transmembrane helix</keyword>
<reference evidence="3" key="1">
    <citation type="journal article" date="2021" name="Nat. Commun.">
        <title>Genetic determinants of endophytism in the Arabidopsis root mycobiome.</title>
        <authorList>
            <person name="Mesny F."/>
            <person name="Miyauchi S."/>
            <person name="Thiergart T."/>
            <person name="Pickel B."/>
            <person name="Atanasova L."/>
            <person name="Karlsson M."/>
            <person name="Huettel B."/>
            <person name="Barry K.W."/>
            <person name="Haridas S."/>
            <person name="Chen C."/>
            <person name="Bauer D."/>
            <person name="Andreopoulos W."/>
            <person name="Pangilinan J."/>
            <person name="LaButti K."/>
            <person name="Riley R."/>
            <person name="Lipzen A."/>
            <person name="Clum A."/>
            <person name="Drula E."/>
            <person name="Henrissat B."/>
            <person name="Kohler A."/>
            <person name="Grigoriev I.V."/>
            <person name="Martin F.M."/>
            <person name="Hacquard S."/>
        </authorList>
    </citation>
    <scope>NUCLEOTIDE SEQUENCE</scope>
    <source>
        <strain evidence="3">MPI-CAGE-CH-0230</strain>
    </source>
</reference>
<feature type="region of interest" description="Disordered" evidence="1">
    <location>
        <begin position="293"/>
        <end position="368"/>
    </location>
</feature>
<keyword evidence="2" id="KW-0812">Transmembrane</keyword>
<evidence type="ECO:0000256" key="2">
    <source>
        <dbReference type="SAM" id="Phobius"/>
    </source>
</evidence>
<name>A0A9P8YDL0_9PEZI</name>
<dbReference type="OrthoDB" id="5241710at2759"/>
<dbReference type="AlphaFoldDB" id="A0A9P8YDL0"/>
<comment type="caution">
    <text evidence="3">The sequence shown here is derived from an EMBL/GenBank/DDBJ whole genome shotgun (WGS) entry which is preliminary data.</text>
</comment>
<sequence length="368" mass="40118">MAPQGLRVAAVASFVPAFPLLLAHGIVSHSPVPATGLVPLFFSSSFSLFILRRRARRAQAAAQNTSVDRERQPLLPTEEGQQVAGTDAATTTNDDEDEDAQASASNGSDIHDRFPILVFLADVIFAAAILTVLVFTWLNSSQLSGQLAMLAAYGTIPLLINVLIHLLFAVRGLSSGLALPELTRYVAWQLVPGDCPDCGHHLRPESGPEIPWFKSISRAVNSAREREWTFPKLPEVRMPDMSGLKGWVGGRASAEDEDEHDTARDDAGATEGRSGRMPQWLRRPAWLSYGGVDEQQRAEEGDDEEARLFIDRDASTYRDDEEDYGVGSTRTQGLQSPASTSAEEVVVVGKKKQRKITSPDPASDEPSW</sequence>
<dbReference type="GeneID" id="70187563"/>
<feature type="transmembrane region" description="Helical" evidence="2">
    <location>
        <begin position="150"/>
        <end position="170"/>
    </location>
</feature>
<accession>A0A9P8YDL0</accession>
<evidence type="ECO:0000313" key="3">
    <source>
        <dbReference type="EMBL" id="KAH7037041.1"/>
    </source>
</evidence>
<keyword evidence="4" id="KW-1185">Reference proteome</keyword>
<protein>
    <submittedName>
        <fullName evidence="3">Uncharacterized protein</fullName>
    </submittedName>
</protein>
<proteinExistence type="predicted"/>
<feature type="region of interest" description="Disordered" evidence="1">
    <location>
        <begin position="61"/>
        <end position="106"/>
    </location>
</feature>
<evidence type="ECO:0000256" key="1">
    <source>
        <dbReference type="SAM" id="MobiDB-lite"/>
    </source>
</evidence>